<feature type="domain" description="BESS" evidence="4">
    <location>
        <begin position="203"/>
        <end position="242"/>
    </location>
</feature>
<dbReference type="RefSeq" id="XP_026746357.1">
    <property type="nucleotide sequence ID" value="XM_026890556.1"/>
</dbReference>
<feature type="domain" description="MADF" evidence="3">
    <location>
        <begin position="11"/>
        <end position="105"/>
    </location>
</feature>
<dbReference type="PROSITE" id="PS51031">
    <property type="entry name" value="BESS"/>
    <property type="match status" value="1"/>
</dbReference>
<dbReference type="PANTHER" id="PTHR12243">
    <property type="entry name" value="MADF DOMAIN TRANSCRIPTION FACTOR"/>
    <property type="match status" value="1"/>
</dbReference>
<feature type="region of interest" description="Disordered" evidence="2">
    <location>
        <begin position="141"/>
        <end position="160"/>
    </location>
</feature>
<reference evidence="6 7" key="1">
    <citation type="submission" date="2025-04" db="UniProtKB">
        <authorList>
            <consortium name="RefSeq"/>
        </authorList>
    </citation>
    <scope>IDENTIFICATION</scope>
</reference>
<dbReference type="GO" id="GO:0003677">
    <property type="term" value="F:DNA binding"/>
    <property type="evidence" value="ECO:0007669"/>
    <property type="project" value="InterPro"/>
</dbReference>
<keyword evidence="1" id="KW-0539">Nucleus</keyword>
<dbReference type="Proteomes" id="UP000322000">
    <property type="component" value="Unplaced"/>
</dbReference>
<organism evidence="5 6">
    <name type="scientific">Trichoplusia ni</name>
    <name type="common">Cabbage looper</name>
    <dbReference type="NCBI Taxonomy" id="7111"/>
    <lineage>
        <taxon>Eukaryota</taxon>
        <taxon>Metazoa</taxon>
        <taxon>Ecdysozoa</taxon>
        <taxon>Arthropoda</taxon>
        <taxon>Hexapoda</taxon>
        <taxon>Insecta</taxon>
        <taxon>Pterygota</taxon>
        <taxon>Neoptera</taxon>
        <taxon>Endopterygota</taxon>
        <taxon>Lepidoptera</taxon>
        <taxon>Glossata</taxon>
        <taxon>Ditrysia</taxon>
        <taxon>Noctuoidea</taxon>
        <taxon>Noctuidae</taxon>
        <taxon>Plusiinae</taxon>
        <taxon>Trichoplusia</taxon>
    </lineage>
</organism>
<evidence type="ECO:0000313" key="5">
    <source>
        <dbReference type="Proteomes" id="UP000322000"/>
    </source>
</evidence>
<sequence>MTMQFEYDPERLIEEVRKRPGIWDYGDSEYRAKNMRYRLWNEIVTELMSSDVKVTKSEMRELEIQLQKKWKSIRDCFQKYISNPNRTKKPYIYSKQLQFLLKDQEMPRKEDPDASSDSEESKTTKKKRVWKYKKRFKLVKNEETSEDDNSNNNTFDVALDDSRDYSNDGIETTRPAKVAKISKPPIDEFAFASVDTQIKTDPDDCDKMFLLSLLPHLKTIPEEFRLNVKMELMQVLKNANYNTEREHKLI</sequence>
<gene>
    <name evidence="6" type="primary">LOC113506878</name>
    <name evidence="7" type="synonym">LOC113507657</name>
</gene>
<keyword evidence="5" id="KW-1185">Reference proteome</keyword>
<dbReference type="RefSeq" id="XP_026745516.1">
    <property type="nucleotide sequence ID" value="XM_026889715.1"/>
</dbReference>
<dbReference type="KEGG" id="tnl:113507657"/>
<dbReference type="GO" id="GO:0005667">
    <property type="term" value="C:transcription regulator complex"/>
    <property type="evidence" value="ECO:0007669"/>
    <property type="project" value="TreeGrafter"/>
</dbReference>
<dbReference type="InterPro" id="IPR006578">
    <property type="entry name" value="MADF-dom"/>
</dbReference>
<accession>A0A7E5WZA2</accession>
<dbReference type="OrthoDB" id="7444849at2759"/>
<dbReference type="SMART" id="SM00595">
    <property type="entry name" value="MADF"/>
    <property type="match status" value="1"/>
</dbReference>
<evidence type="ECO:0000313" key="6">
    <source>
        <dbReference type="RefSeq" id="XP_026745516.1"/>
    </source>
</evidence>
<evidence type="ECO:0000256" key="2">
    <source>
        <dbReference type="SAM" id="MobiDB-lite"/>
    </source>
</evidence>
<dbReference type="PANTHER" id="PTHR12243:SF69">
    <property type="entry name" value="SI:CH73-59F11.3"/>
    <property type="match status" value="1"/>
</dbReference>
<dbReference type="GO" id="GO:0005634">
    <property type="term" value="C:nucleus"/>
    <property type="evidence" value="ECO:0007669"/>
    <property type="project" value="UniProtKB-SubCell"/>
</dbReference>
<name>A0A7E5WZA2_TRINI</name>
<proteinExistence type="predicted"/>
<evidence type="ECO:0000256" key="1">
    <source>
        <dbReference type="PROSITE-ProRule" id="PRU00371"/>
    </source>
</evidence>
<dbReference type="GO" id="GO:0006357">
    <property type="term" value="P:regulation of transcription by RNA polymerase II"/>
    <property type="evidence" value="ECO:0007669"/>
    <property type="project" value="TreeGrafter"/>
</dbReference>
<evidence type="ECO:0000259" key="4">
    <source>
        <dbReference type="PROSITE" id="PS51031"/>
    </source>
</evidence>
<dbReference type="Pfam" id="PF10545">
    <property type="entry name" value="MADF_DNA_bdg"/>
    <property type="match status" value="1"/>
</dbReference>
<dbReference type="KEGG" id="tnl:113506878"/>
<comment type="subcellular location">
    <subcellularLocation>
        <location evidence="1">Nucleus</location>
    </subcellularLocation>
</comment>
<dbReference type="GeneID" id="113506878"/>
<dbReference type="AlphaFoldDB" id="A0A7E5WZA2"/>
<feature type="region of interest" description="Disordered" evidence="2">
    <location>
        <begin position="104"/>
        <end position="123"/>
    </location>
</feature>
<evidence type="ECO:0000313" key="7">
    <source>
        <dbReference type="RefSeq" id="XP_026746357.1"/>
    </source>
</evidence>
<dbReference type="InterPro" id="IPR039353">
    <property type="entry name" value="TF_Adf1"/>
</dbReference>
<protein>
    <submittedName>
        <fullName evidence="6">Uncharacterized protein LOC113506878</fullName>
    </submittedName>
    <submittedName>
        <fullName evidence="7">Uncharacterized protein LOC113507657</fullName>
    </submittedName>
</protein>
<dbReference type="PROSITE" id="PS51029">
    <property type="entry name" value="MADF"/>
    <property type="match status" value="1"/>
</dbReference>
<dbReference type="Pfam" id="PF02944">
    <property type="entry name" value="BESS"/>
    <property type="match status" value="1"/>
</dbReference>
<evidence type="ECO:0000259" key="3">
    <source>
        <dbReference type="PROSITE" id="PS51029"/>
    </source>
</evidence>
<dbReference type="InterPro" id="IPR004210">
    <property type="entry name" value="BESS_motif"/>
</dbReference>